<organism evidence="1">
    <name type="scientific">Ovis aries</name>
    <name type="common">Sheep</name>
    <dbReference type="NCBI Taxonomy" id="9940"/>
    <lineage>
        <taxon>Eukaryota</taxon>
        <taxon>Metazoa</taxon>
        <taxon>Chordata</taxon>
        <taxon>Craniata</taxon>
        <taxon>Vertebrata</taxon>
        <taxon>Euteleostomi</taxon>
        <taxon>Mammalia</taxon>
        <taxon>Eutheria</taxon>
        <taxon>Laurasiatheria</taxon>
        <taxon>Artiodactyla</taxon>
        <taxon>Ruminantia</taxon>
        <taxon>Pecora</taxon>
        <taxon>Bovidae</taxon>
        <taxon>Caprinae</taxon>
        <taxon>Ovis</taxon>
    </lineage>
</organism>
<reference evidence="1" key="3">
    <citation type="submission" date="2025-09" db="UniProtKB">
        <authorList>
            <consortium name="Ensembl"/>
        </authorList>
    </citation>
    <scope>IDENTIFICATION</scope>
</reference>
<dbReference type="Ensembl" id="ENSOART00020058701.1">
    <property type="protein sequence ID" value="ENSOARP00020051822.1"/>
    <property type="gene ID" value="ENSOARG00020033892.1"/>
</dbReference>
<accession>A0AC11DYN2</accession>
<sequence>MCRTDSFRMDWLDLLAVQGTLKGLYQYHSSKASILWHSAFFMVQLSHPYMTTGETIALTIWTFVGKVMSLLFNILSRLLIVFLPRSKCLLISWLQSPSEVILQPKKIKSHCFHCFPVYLS</sequence>
<protein>
    <submittedName>
        <fullName evidence="1">Uncharacterized protein</fullName>
    </submittedName>
</protein>
<proteinExistence type="predicted"/>
<name>A0AC11DYN2_SHEEP</name>
<reference evidence="1" key="2">
    <citation type="submission" date="2025-08" db="UniProtKB">
        <authorList>
            <consortium name="Ensembl"/>
        </authorList>
    </citation>
    <scope>IDENTIFICATION</scope>
</reference>
<reference evidence="1" key="1">
    <citation type="submission" date="2020-11" db="EMBL/GenBank/DDBJ databases">
        <authorList>
            <person name="Davenport K.M."/>
            <person name="Bickhart D.M."/>
            <person name="Smith T.P.L."/>
            <person name="Murdoch B.M."/>
            <person name="Rosen B.D."/>
        </authorList>
    </citation>
    <scope>NUCLEOTIDE SEQUENCE [LARGE SCALE GENOMIC DNA]</scope>
    <source>
        <strain evidence="1">OAR_USU_Benz2616</strain>
    </source>
</reference>
<evidence type="ECO:0000313" key="1">
    <source>
        <dbReference type="Ensembl" id="ENSOARP00020051822.1"/>
    </source>
</evidence>